<comment type="similarity">
    <text evidence="2">Belongs to the RELT family.</text>
</comment>
<dbReference type="InterPro" id="IPR042315">
    <property type="entry name" value="RELL1"/>
</dbReference>
<keyword evidence="4 8" id="KW-0812">Transmembrane</keyword>
<evidence type="ECO:0000313" key="9">
    <source>
        <dbReference type="EMBL" id="CAL1590885.1"/>
    </source>
</evidence>
<comment type="subcellular location">
    <subcellularLocation>
        <location evidence="1">Cell membrane</location>
        <topology evidence="1">Single-pass membrane protein</topology>
    </subcellularLocation>
</comment>
<dbReference type="Pfam" id="PF12606">
    <property type="entry name" value="RELT"/>
    <property type="match status" value="1"/>
</dbReference>
<feature type="compositionally biased region" description="Polar residues" evidence="7">
    <location>
        <begin position="232"/>
        <end position="246"/>
    </location>
</feature>
<keyword evidence="5 8" id="KW-1133">Transmembrane helix</keyword>
<evidence type="ECO:0000256" key="2">
    <source>
        <dbReference type="ARBA" id="ARBA00008688"/>
    </source>
</evidence>
<evidence type="ECO:0000256" key="6">
    <source>
        <dbReference type="ARBA" id="ARBA00023136"/>
    </source>
</evidence>
<dbReference type="PANTHER" id="PTHR31037">
    <property type="entry name" value="RELT-LIKE PROTEIN 1-RELATED"/>
    <property type="match status" value="1"/>
</dbReference>
<keyword evidence="10" id="KW-1185">Reference proteome</keyword>
<dbReference type="AlphaFoldDB" id="A0AAV2KLG7"/>
<gene>
    <name evidence="9" type="ORF">KC01_LOCUS20328</name>
</gene>
<evidence type="ECO:0000256" key="4">
    <source>
        <dbReference type="ARBA" id="ARBA00022692"/>
    </source>
</evidence>
<keyword evidence="3" id="KW-1003">Cell membrane</keyword>
<keyword evidence="6 8" id="KW-0472">Membrane</keyword>
<evidence type="ECO:0000256" key="7">
    <source>
        <dbReference type="SAM" id="MobiDB-lite"/>
    </source>
</evidence>
<feature type="region of interest" description="Disordered" evidence="7">
    <location>
        <begin position="200"/>
        <end position="246"/>
    </location>
</feature>
<evidence type="ECO:0000313" key="10">
    <source>
        <dbReference type="Proteomes" id="UP001497482"/>
    </source>
</evidence>
<dbReference type="Proteomes" id="UP001497482">
    <property type="component" value="Chromosome 19"/>
</dbReference>
<reference evidence="9 10" key="1">
    <citation type="submission" date="2024-04" db="EMBL/GenBank/DDBJ databases">
        <authorList>
            <person name="Waldvogel A.-M."/>
            <person name="Schoenle A."/>
        </authorList>
    </citation>
    <scope>NUCLEOTIDE SEQUENCE [LARGE SCALE GENOMIC DNA]</scope>
</reference>
<name>A0AAV2KLG7_KNICA</name>
<evidence type="ECO:0008006" key="11">
    <source>
        <dbReference type="Google" id="ProtNLM"/>
    </source>
</evidence>
<dbReference type="GO" id="GO:0005886">
    <property type="term" value="C:plasma membrane"/>
    <property type="evidence" value="ECO:0007669"/>
    <property type="project" value="UniProtKB-SubCell"/>
</dbReference>
<sequence>MANSTAVSPDAPTVTVKNDGASNGSSHDFTAFALVPTFFLLGLTGVVICHVLKRKGYRCTTEAEDEVKPEENHELDLEMGELNDTISDNNDTVGQIVHYIMKNEANSDALKAMIHENSIDSDGPPMTPTSPTPPLTPVSPGAPLGAPKHTCSHLHTIGGMGGHKNICTRCSQKKWPLMRKLEPRRSYCAEVTVLAVGRFRRRRPGAGAPQSPSSRQTKRKKTNYNSALPVDTGNQTLSPQRGRSVPGQTWLQDALMKAPERHVYVTRGTRAESGIRLVSQITDPGPALGALRRPSLQTPPPLDMLRSGKSATVSVWQALNRSGILTRPMGEENSDVRPGCRRMDRSGAALDRQRVKRRSFTLTKGRHGCRRRFAV</sequence>
<dbReference type="InterPro" id="IPR022248">
    <property type="entry name" value="TNF_rcpt_RELT"/>
</dbReference>
<feature type="region of interest" description="Disordered" evidence="7">
    <location>
        <begin position="1"/>
        <end position="22"/>
    </location>
</feature>
<dbReference type="EMBL" id="OZ035841">
    <property type="protein sequence ID" value="CAL1590885.1"/>
    <property type="molecule type" value="Genomic_DNA"/>
</dbReference>
<accession>A0AAV2KLG7</accession>
<organism evidence="9 10">
    <name type="scientific">Knipowitschia caucasica</name>
    <name type="common">Caucasian dwarf goby</name>
    <name type="synonym">Pomatoschistus caucasicus</name>
    <dbReference type="NCBI Taxonomy" id="637954"/>
    <lineage>
        <taxon>Eukaryota</taxon>
        <taxon>Metazoa</taxon>
        <taxon>Chordata</taxon>
        <taxon>Craniata</taxon>
        <taxon>Vertebrata</taxon>
        <taxon>Euteleostomi</taxon>
        <taxon>Actinopterygii</taxon>
        <taxon>Neopterygii</taxon>
        <taxon>Teleostei</taxon>
        <taxon>Neoteleostei</taxon>
        <taxon>Acanthomorphata</taxon>
        <taxon>Gobiaria</taxon>
        <taxon>Gobiiformes</taxon>
        <taxon>Gobioidei</taxon>
        <taxon>Gobiidae</taxon>
        <taxon>Gobiinae</taxon>
        <taxon>Knipowitschia</taxon>
    </lineage>
</organism>
<protein>
    <recommendedName>
        <fullName evidence="11">RELT-like protein 1</fullName>
    </recommendedName>
</protein>
<feature type="transmembrane region" description="Helical" evidence="8">
    <location>
        <begin position="29"/>
        <end position="52"/>
    </location>
</feature>
<dbReference type="GO" id="GO:1900745">
    <property type="term" value="P:positive regulation of p38MAPK cascade"/>
    <property type="evidence" value="ECO:0007669"/>
    <property type="project" value="InterPro"/>
</dbReference>
<evidence type="ECO:0000256" key="3">
    <source>
        <dbReference type="ARBA" id="ARBA00022475"/>
    </source>
</evidence>
<evidence type="ECO:0000256" key="8">
    <source>
        <dbReference type="SAM" id="Phobius"/>
    </source>
</evidence>
<dbReference type="PANTHER" id="PTHR31037:SF1">
    <property type="entry name" value="RELT-LIKE PROTEIN 1"/>
    <property type="match status" value="1"/>
</dbReference>
<proteinExistence type="inferred from homology"/>
<evidence type="ECO:0000256" key="5">
    <source>
        <dbReference type="ARBA" id="ARBA00022989"/>
    </source>
</evidence>
<evidence type="ECO:0000256" key="1">
    <source>
        <dbReference type="ARBA" id="ARBA00004162"/>
    </source>
</evidence>
<feature type="region of interest" description="Disordered" evidence="7">
    <location>
        <begin position="286"/>
        <end position="308"/>
    </location>
</feature>